<evidence type="ECO:0000259" key="4">
    <source>
        <dbReference type="Pfam" id="PF01979"/>
    </source>
</evidence>
<feature type="active site" description="Proton acceptor" evidence="2">
    <location>
        <position position="284"/>
    </location>
</feature>
<keyword evidence="1 3" id="KW-0479">Metal-binding</keyword>
<keyword evidence="1" id="KW-0482">Metalloprotease</keyword>
<sequence length="385" mass="41637">MAGGIVFKLLKKGYCFNPADLGQKDILVVFDKICQVEDDIDPKAFREVEVIDCTDCIVCPGFIDQHVHIAGGGGEQGPHSRTPEIMFSELTRAGVTTVVGVLGFDSVTRSISGLLAKARALEDEGISTYIYSGSYGIPTATLTGRALTDIALIDKVVGVGEIAISDHRSSHPSLESLREIASEARTGGMLGGKAGVVHIHVGDGKEGLGPLFQVLDESDFPLEMFVPTHINRNENLFFQGIRLLKKGGNIDLTAGEKIGLSVPDALEKLIHEERELDRVTITSDGNGSACPKESPCSVAEVKALLEDFRACILEKKLPFETCLKTMTMNPAQILKLYPRKGALVPGSDADIIVFGRKDLEINRLLGRGEHLIVDKKVVKKGTYER</sequence>
<dbReference type="Gene3D" id="3.20.20.140">
    <property type="entry name" value="Metal-dependent hydrolases"/>
    <property type="match status" value="1"/>
</dbReference>
<evidence type="ECO:0000256" key="1">
    <source>
        <dbReference type="PIRNR" id="PIRNR001238"/>
    </source>
</evidence>
<evidence type="ECO:0000256" key="2">
    <source>
        <dbReference type="PIRSR" id="PIRSR001238-1"/>
    </source>
</evidence>
<evidence type="ECO:0000256" key="3">
    <source>
        <dbReference type="PIRSR" id="PIRSR001238-3"/>
    </source>
</evidence>
<dbReference type="EMBL" id="CP017634">
    <property type="protein sequence ID" value="ATW24678.1"/>
    <property type="molecule type" value="Genomic_DNA"/>
</dbReference>
<dbReference type="Proteomes" id="UP000323521">
    <property type="component" value="Chromosome"/>
</dbReference>
<dbReference type="EC" id="3.4.19.-" evidence="1"/>
<dbReference type="InterPro" id="IPR006680">
    <property type="entry name" value="Amidohydro-rel"/>
</dbReference>
<dbReference type="InterPro" id="IPR010229">
    <property type="entry name" value="Pept_M38_dipep"/>
</dbReference>
<gene>
    <name evidence="5" type="ORF">DCMF_07715</name>
</gene>
<dbReference type="SUPFAM" id="SSF51338">
    <property type="entry name" value="Composite domain of metallo-dependent hydrolases"/>
    <property type="match status" value="1"/>
</dbReference>
<dbReference type="PANTHER" id="PTHR11647:SF1">
    <property type="entry name" value="COLLAPSIN RESPONSE MEDIATOR PROTEIN"/>
    <property type="match status" value="1"/>
</dbReference>
<protein>
    <recommendedName>
        <fullName evidence="1">Isoaspartyl dipeptidase</fullName>
        <ecNumber evidence="1">3.4.19.-</ecNumber>
    </recommendedName>
</protein>
<proteinExistence type="inferred from homology"/>
<evidence type="ECO:0000313" key="6">
    <source>
        <dbReference type="Proteomes" id="UP000323521"/>
    </source>
</evidence>
<comment type="subcellular location">
    <subcellularLocation>
        <location evidence="1">Cytoplasm</location>
    </subcellularLocation>
</comment>
<dbReference type="NCBIfam" id="TIGR01975">
    <property type="entry name" value="isoAsp_dipep"/>
    <property type="match status" value="1"/>
</dbReference>
<feature type="binding site" evidence="3">
    <location>
        <position position="66"/>
    </location>
    <ligand>
        <name>Zn(2+)</name>
        <dbReference type="ChEBI" id="CHEBI:29105"/>
        <label>1</label>
        <note>catalytic</note>
    </ligand>
</feature>
<dbReference type="GO" id="GO:0005737">
    <property type="term" value="C:cytoplasm"/>
    <property type="evidence" value="ECO:0007669"/>
    <property type="project" value="UniProtKB-SubCell"/>
</dbReference>
<comment type="function">
    <text evidence="1">Catalyzes the hydrolytic cleavage of a subset of L-isoaspartyl (L-beta-aspartyl) dipeptides. Used to degrade proteins damaged by L-isoaspartyl residues formation.</text>
</comment>
<keyword evidence="1" id="KW-0645">Protease</keyword>
<comment type="PTM">
    <text evidence="1">Carboxylation allows a single lysine to coordinate two zinc ions.</text>
</comment>
<dbReference type="KEGG" id="fwa:DCMF_07715"/>
<name>A0A3G1KQF7_FORW1</name>
<dbReference type="AlphaFoldDB" id="A0A3G1KQF7"/>
<keyword evidence="1" id="KW-0378">Hydrolase</keyword>
<feature type="binding site" evidence="3">
    <location>
        <position position="68"/>
    </location>
    <ligand>
        <name>Zn(2+)</name>
        <dbReference type="ChEBI" id="CHEBI:29105"/>
        <label>1</label>
        <note>catalytic</note>
    </ligand>
</feature>
<dbReference type="PANTHER" id="PTHR11647">
    <property type="entry name" value="HYDRANTOINASE/DIHYDROPYRIMIDINASE FAMILY MEMBER"/>
    <property type="match status" value="1"/>
</dbReference>
<accession>A0A3G1KQF7</accession>
<dbReference type="InterPro" id="IPR011059">
    <property type="entry name" value="Metal-dep_hydrolase_composite"/>
</dbReference>
<dbReference type="InterPro" id="IPR032466">
    <property type="entry name" value="Metal_Hydrolase"/>
</dbReference>
<reference evidence="5 6" key="1">
    <citation type="submission" date="2016-10" db="EMBL/GenBank/DDBJ databases">
        <title>Complete Genome Sequence of Peptococcaceae strain DCMF.</title>
        <authorList>
            <person name="Edwards R.J."/>
            <person name="Holland S.I."/>
            <person name="Deshpande N.P."/>
            <person name="Wong Y.K."/>
            <person name="Ertan H."/>
            <person name="Manefield M."/>
            <person name="Russell T.L."/>
            <person name="Lee M.J."/>
        </authorList>
    </citation>
    <scope>NUCLEOTIDE SEQUENCE [LARGE SCALE GENOMIC DNA]</scope>
    <source>
        <strain evidence="5 6">DCMF</strain>
    </source>
</reference>
<feature type="binding site" evidence="3">
    <location>
        <position position="200"/>
    </location>
    <ligand>
        <name>Zn(2+)</name>
        <dbReference type="ChEBI" id="CHEBI:29105"/>
        <label>2</label>
        <note>catalytic</note>
    </ligand>
</feature>
<feature type="binding site" evidence="3">
    <location>
        <position position="229"/>
    </location>
    <ligand>
        <name>Zn(2+)</name>
        <dbReference type="ChEBI" id="CHEBI:29105"/>
        <label>2</label>
        <note>catalytic</note>
    </ligand>
</feature>
<dbReference type="SUPFAM" id="SSF51556">
    <property type="entry name" value="Metallo-dependent hydrolases"/>
    <property type="match status" value="1"/>
</dbReference>
<comment type="similarity">
    <text evidence="1">Belongs to the peptidase M38 family.</text>
</comment>
<dbReference type="GO" id="GO:0016810">
    <property type="term" value="F:hydrolase activity, acting on carbon-nitrogen (but not peptide) bonds"/>
    <property type="evidence" value="ECO:0007669"/>
    <property type="project" value="InterPro"/>
</dbReference>
<dbReference type="GO" id="GO:0046872">
    <property type="term" value="F:metal ion binding"/>
    <property type="evidence" value="ECO:0007669"/>
    <property type="project" value="UniProtKB-KW"/>
</dbReference>
<organism evidence="5 6">
    <name type="scientific">Formimonas warabiya</name>
    <dbReference type="NCBI Taxonomy" id="1761012"/>
    <lineage>
        <taxon>Bacteria</taxon>
        <taxon>Bacillati</taxon>
        <taxon>Bacillota</taxon>
        <taxon>Clostridia</taxon>
        <taxon>Eubacteriales</taxon>
        <taxon>Peptococcaceae</taxon>
        <taxon>Candidatus Formimonas</taxon>
    </lineage>
</organism>
<feature type="domain" description="Amidohydrolase-related" evidence="4">
    <location>
        <begin position="57"/>
        <end position="354"/>
    </location>
</feature>
<keyword evidence="6" id="KW-1185">Reference proteome</keyword>
<dbReference type="Pfam" id="PF01979">
    <property type="entry name" value="Amidohydro_1"/>
    <property type="match status" value="1"/>
</dbReference>
<dbReference type="Gene3D" id="2.30.40.10">
    <property type="entry name" value="Urease, subunit C, domain 1"/>
    <property type="match status" value="1"/>
</dbReference>
<dbReference type="PIRSF" id="PIRSF001238">
    <property type="entry name" value="IadA"/>
    <property type="match status" value="1"/>
</dbReference>
<feature type="binding site" evidence="3">
    <location>
        <position position="284"/>
    </location>
    <ligand>
        <name>Zn(2+)</name>
        <dbReference type="ChEBI" id="CHEBI:29105"/>
        <label>1</label>
        <note>catalytic</note>
    </ligand>
</feature>
<evidence type="ECO:0000313" key="5">
    <source>
        <dbReference type="EMBL" id="ATW24678.1"/>
    </source>
</evidence>
<dbReference type="GO" id="GO:0006508">
    <property type="term" value="P:proteolysis"/>
    <property type="evidence" value="ECO:0007669"/>
    <property type="project" value="UniProtKB-KW"/>
</dbReference>
<comment type="cofactor">
    <cofactor evidence="1 3">
        <name>Zn(2+)</name>
        <dbReference type="ChEBI" id="CHEBI:29105"/>
    </cofactor>
    <text evidence="1 3">Binds 2 Zn(2+) ions per subunit.</text>
</comment>
<dbReference type="GO" id="GO:0008798">
    <property type="term" value="F:beta-aspartyl-peptidase activity"/>
    <property type="evidence" value="ECO:0007669"/>
    <property type="project" value="InterPro"/>
</dbReference>
<keyword evidence="1 3" id="KW-0862">Zinc</keyword>
<dbReference type="InterPro" id="IPR050378">
    <property type="entry name" value="Metallo-dep_Hydrolases_sf"/>
</dbReference>
<dbReference type="GO" id="GO:0008237">
    <property type="term" value="F:metallopeptidase activity"/>
    <property type="evidence" value="ECO:0007669"/>
    <property type="project" value="UniProtKB-KW"/>
</dbReference>